<comment type="caution">
    <text evidence="2">The sequence shown here is derived from an EMBL/GenBank/DDBJ whole genome shotgun (WGS) entry which is preliminary data.</text>
</comment>
<gene>
    <name evidence="2" type="ORF">DL764_001815</name>
</gene>
<dbReference type="InterPro" id="IPR036770">
    <property type="entry name" value="Ankyrin_rpt-contain_sf"/>
</dbReference>
<dbReference type="InterPro" id="IPR002110">
    <property type="entry name" value="Ankyrin_rpt"/>
</dbReference>
<dbReference type="PROSITE" id="PS50088">
    <property type="entry name" value="ANK_REPEAT"/>
    <property type="match status" value="1"/>
</dbReference>
<accession>A0A4Q4TSK7</accession>
<dbReference type="EMBL" id="QJNU01000058">
    <property type="protein sequence ID" value="RYP08580.1"/>
    <property type="molecule type" value="Genomic_DNA"/>
</dbReference>
<dbReference type="PROSITE" id="PS50297">
    <property type="entry name" value="ANK_REP_REGION"/>
    <property type="match status" value="1"/>
</dbReference>
<keyword evidence="1" id="KW-0040">ANK repeat</keyword>
<dbReference type="OrthoDB" id="341259at2759"/>
<dbReference type="Gene3D" id="1.25.40.20">
    <property type="entry name" value="Ankyrin repeat-containing domain"/>
    <property type="match status" value="1"/>
</dbReference>
<proteinExistence type="predicted"/>
<dbReference type="STRING" id="155417.A0A4Q4TSK7"/>
<dbReference type="SUPFAM" id="SSF48403">
    <property type="entry name" value="Ankyrin repeat"/>
    <property type="match status" value="1"/>
</dbReference>
<evidence type="ECO:0000313" key="2">
    <source>
        <dbReference type="EMBL" id="RYP08580.1"/>
    </source>
</evidence>
<evidence type="ECO:0000313" key="3">
    <source>
        <dbReference type="Proteomes" id="UP000293360"/>
    </source>
</evidence>
<dbReference type="AlphaFoldDB" id="A0A4Q4TSK7"/>
<protein>
    <submittedName>
        <fullName evidence="2">Uncharacterized protein</fullName>
    </submittedName>
</protein>
<name>A0A4Q4TSK7_9PEZI</name>
<organism evidence="2 3">
    <name type="scientific">Monosporascus ibericus</name>
    <dbReference type="NCBI Taxonomy" id="155417"/>
    <lineage>
        <taxon>Eukaryota</taxon>
        <taxon>Fungi</taxon>
        <taxon>Dikarya</taxon>
        <taxon>Ascomycota</taxon>
        <taxon>Pezizomycotina</taxon>
        <taxon>Sordariomycetes</taxon>
        <taxon>Xylariomycetidae</taxon>
        <taxon>Xylariales</taxon>
        <taxon>Xylariales incertae sedis</taxon>
        <taxon>Monosporascus</taxon>
    </lineage>
</organism>
<evidence type="ECO:0000256" key="1">
    <source>
        <dbReference type="PROSITE-ProRule" id="PRU00023"/>
    </source>
</evidence>
<keyword evidence="3" id="KW-1185">Reference proteome</keyword>
<dbReference type="Pfam" id="PF13637">
    <property type="entry name" value="Ank_4"/>
    <property type="match status" value="1"/>
</dbReference>
<sequence length="145" mass="15872">MPWGFRLHGAIQRVAEETGSLERDLALLHWAAEHGAVGVAKVLLAHGADPSARDEAETTPARAALESEYLRCNHGMSVELFQLITGYGGDTGARGDSTRGGNWDSTSRYAVIRPNSSVFHSSRGRAYILDQAAIYEYESFTQIYI</sequence>
<reference evidence="2 3" key="1">
    <citation type="submission" date="2018-06" db="EMBL/GenBank/DDBJ databases">
        <title>Complete Genomes of Monosporascus.</title>
        <authorList>
            <person name="Robinson A.J."/>
            <person name="Natvig D.O."/>
        </authorList>
    </citation>
    <scope>NUCLEOTIDE SEQUENCE [LARGE SCALE GENOMIC DNA]</scope>
    <source>
        <strain evidence="2 3">CBS 110550</strain>
    </source>
</reference>
<dbReference type="Proteomes" id="UP000293360">
    <property type="component" value="Unassembled WGS sequence"/>
</dbReference>
<feature type="repeat" description="ANK" evidence="1">
    <location>
        <begin position="23"/>
        <end position="55"/>
    </location>
</feature>